<reference evidence="1" key="1">
    <citation type="submission" date="2023-05" db="EMBL/GenBank/DDBJ databases">
        <title>Nepenthes gracilis genome sequencing.</title>
        <authorList>
            <person name="Fukushima K."/>
        </authorList>
    </citation>
    <scope>NUCLEOTIDE SEQUENCE</scope>
    <source>
        <strain evidence="1">SING2019-196</strain>
    </source>
</reference>
<gene>
    <name evidence="1" type="ORF">Nepgr_025993</name>
</gene>
<sequence length="96" mass="10154">MVFTLVDSDAAGMRCFCCGSLMFLDAAAGHGRIDPVATEVGGAIKTFYDPVFAHFSGGVFLDAQFPACWAQKLQRLMDSVPGVVGQVCGYFAAHAD</sequence>
<dbReference type="EMBL" id="BSYO01000027">
    <property type="protein sequence ID" value="GMH24150.1"/>
    <property type="molecule type" value="Genomic_DNA"/>
</dbReference>
<evidence type="ECO:0000313" key="2">
    <source>
        <dbReference type="Proteomes" id="UP001279734"/>
    </source>
</evidence>
<proteinExistence type="predicted"/>
<accession>A0AAD3Y1M8</accession>
<protein>
    <submittedName>
        <fullName evidence="1">Uncharacterized protein</fullName>
    </submittedName>
</protein>
<organism evidence="1 2">
    <name type="scientific">Nepenthes gracilis</name>
    <name type="common">Slender pitcher plant</name>
    <dbReference type="NCBI Taxonomy" id="150966"/>
    <lineage>
        <taxon>Eukaryota</taxon>
        <taxon>Viridiplantae</taxon>
        <taxon>Streptophyta</taxon>
        <taxon>Embryophyta</taxon>
        <taxon>Tracheophyta</taxon>
        <taxon>Spermatophyta</taxon>
        <taxon>Magnoliopsida</taxon>
        <taxon>eudicotyledons</taxon>
        <taxon>Gunneridae</taxon>
        <taxon>Pentapetalae</taxon>
        <taxon>Caryophyllales</taxon>
        <taxon>Nepenthaceae</taxon>
        <taxon>Nepenthes</taxon>
    </lineage>
</organism>
<keyword evidence="2" id="KW-1185">Reference proteome</keyword>
<comment type="caution">
    <text evidence="1">The sequence shown here is derived from an EMBL/GenBank/DDBJ whole genome shotgun (WGS) entry which is preliminary data.</text>
</comment>
<name>A0AAD3Y1M8_NEPGR</name>
<evidence type="ECO:0000313" key="1">
    <source>
        <dbReference type="EMBL" id="GMH24150.1"/>
    </source>
</evidence>
<dbReference type="Proteomes" id="UP001279734">
    <property type="component" value="Unassembled WGS sequence"/>
</dbReference>
<dbReference type="AlphaFoldDB" id="A0AAD3Y1M8"/>